<dbReference type="Pfam" id="PF00126">
    <property type="entry name" value="HTH_1"/>
    <property type="match status" value="1"/>
</dbReference>
<dbReference type="CDD" id="cd08422">
    <property type="entry name" value="PBP2_CrgA_like"/>
    <property type="match status" value="1"/>
</dbReference>
<dbReference type="FunFam" id="1.10.10.10:FF:000001">
    <property type="entry name" value="LysR family transcriptional regulator"/>
    <property type="match status" value="1"/>
</dbReference>
<dbReference type="PANTHER" id="PTHR30537:SF5">
    <property type="entry name" value="HTH-TYPE TRANSCRIPTIONAL ACTIVATOR TTDR-RELATED"/>
    <property type="match status" value="1"/>
</dbReference>
<name>A0AAN1FK84_9VIBR</name>
<protein>
    <submittedName>
        <fullName evidence="6">LysR family transcriptional regulator</fullName>
    </submittedName>
</protein>
<sequence length="304" mass="34230">MYHSSINLLDVRAFVLVANLGNFTKAAEALNVSRSHVSRQIQSLEKQMGVSLLIRTTRTMKLTEAGKAFLSSCDGALQSIDQAVHAAIDDVEEVRGSIKINCVGGYIGEELVANYLSQFLLKYPEVNIELDFSSHRVDLLEEEFDLAIRMGVLPDSNYIARHLTNIEMQTLASPDYLAKYPKLTHPKELKHHKCITGSVTKWRFVNNINQEVFETSINGTLKCKNGRVLINAAKSGLGLIRVPTLYCEDELAAGVLKPVFDDWGIELVPLSLIYHRDRYQPRKIKECVQFLLSEFSKKRVDGFD</sequence>
<dbReference type="GO" id="GO:0003700">
    <property type="term" value="F:DNA-binding transcription factor activity"/>
    <property type="evidence" value="ECO:0007669"/>
    <property type="project" value="InterPro"/>
</dbReference>
<dbReference type="InterPro" id="IPR000847">
    <property type="entry name" value="LysR_HTH_N"/>
</dbReference>
<evidence type="ECO:0000256" key="4">
    <source>
        <dbReference type="ARBA" id="ARBA00023163"/>
    </source>
</evidence>
<gene>
    <name evidence="6" type="ORF">BSZ05_20380</name>
</gene>
<dbReference type="InterPro" id="IPR036390">
    <property type="entry name" value="WH_DNA-bd_sf"/>
</dbReference>
<dbReference type="SUPFAM" id="SSF46785">
    <property type="entry name" value="Winged helix' DNA-binding domain"/>
    <property type="match status" value="1"/>
</dbReference>
<accession>A0AAN1FK84</accession>
<dbReference type="KEGG" id="vsh:BSZ05_20380"/>
<proteinExistence type="inferred from homology"/>
<dbReference type="PROSITE" id="PS50931">
    <property type="entry name" value="HTH_LYSR"/>
    <property type="match status" value="1"/>
</dbReference>
<dbReference type="EMBL" id="CP018309">
    <property type="protein sequence ID" value="ASI92171.1"/>
    <property type="molecule type" value="Genomic_DNA"/>
</dbReference>
<dbReference type="AlphaFoldDB" id="A0AAN1FK84"/>
<dbReference type="GO" id="GO:0006351">
    <property type="term" value="P:DNA-templated transcription"/>
    <property type="evidence" value="ECO:0007669"/>
    <property type="project" value="TreeGrafter"/>
</dbReference>
<dbReference type="PRINTS" id="PR00039">
    <property type="entry name" value="HTHLYSR"/>
</dbReference>
<dbReference type="Gene3D" id="3.40.190.290">
    <property type="match status" value="1"/>
</dbReference>
<dbReference type="Pfam" id="PF03466">
    <property type="entry name" value="LysR_substrate"/>
    <property type="match status" value="1"/>
</dbReference>
<dbReference type="Proteomes" id="UP000197092">
    <property type="component" value="Chromosome 2"/>
</dbReference>
<keyword evidence="3" id="KW-0238">DNA-binding</keyword>
<evidence type="ECO:0000256" key="2">
    <source>
        <dbReference type="ARBA" id="ARBA00023015"/>
    </source>
</evidence>
<dbReference type="InterPro" id="IPR058163">
    <property type="entry name" value="LysR-type_TF_proteobact-type"/>
</dbReference>
<keyword evidence="2" id="KW-0805">Transcription regulation</keyword>
<keyword evidence="4" id="KW-0804">Transcription</keyword>
<evidence type="ECO:0000313" key="6">
    <source>
        <dbReference type="EMBL" id="ASI92171.1"/>
    </source>
</evidence>
<dbReference type="Gene3D" id="1.10.10.10">
    <property type="entry name" value="Winged helix-like DNA-binding domain superfamily/Winged helix DNA-binding domain"/>
    <property type="match status" value="1"/>
</dbReference>
<dbReference type="GO" id="GO:0043565">
    <property type="term" value="F:sequence-specific DNA binding"/>
    <property type="evidence" value="ECO:0007669"/>
    <property type="project" value="TreeGrafter"/>
</dbReference>
<evidence type="ECO:0000256" key="1">
    <source>
        <dbReference type="ARBA" id="ARBA00009437"/>
    </source>
</evidence>
<comment type="similarity">
    <text evidence="1">Belongs to the LysR transcriptional regulatory family.</text>
</comment>
<organism evidence="6 7">
    <name type="scientific">Vibrio mediterranei</name>
    <dbReference type="NCBI Taxonomy" id="689"/>
    <lineage>
        <taxon>Bacteria</taxon>
        <taxon>Pseudomonadati</taxon>
        <taxon>Pseudomonadota</taxon>
        <taxon>Gammaproteobacteria</taxon>
        <taxon>Vibrionales</taxon>
        <taxon>Vibrionaceae</taxon>
        <taxon>Vibrio</taxon>
    </lineage>
</organism>
<dbReference type="SUPFAM" id="SSF53850">
    <property type="entry name" value="Periplasmic binding protein-like II"/>
    <property type="match status" value="1"/>
</dbReference>
<reference evidence="7" key="1">
    <citation type="submission" date="2016-12" db="EMBL/GenBank/DDBJ databases">
        <title>Comparative genomic analysis reveals the diversity, evolution, and environmental adaptation strategies of the genus Vibrio.</title>
        <authorList>
            <person name="Lin H."/>
            <person name="Wang X."/>
            <person name="Zhang X.-H."/>
        </authorList>
    </citation>
    <scope>NUCLEOTIDE SEQUENCE [LARGE SCALE GENOMIC DNA]</scope>
    <source>
        <strain evidence="7">QT6D1</strain>
    </source>
</reference>
<dbReference type="InterPro" id="IPR036388">
    <property type="entry name" value="WH-like_DNA-bd_sf"/>
</dbReference>
<evidence type="ECO:0000313" key="7">
    <source>
        <dbReference type="Proteomes" id="UP000197092"/>
    </source>
</evidence>
<dbReference type="RefSeq" id="WP_088878174.1">
    <property type="nucleotide sequence ID" value="NZ_CP018309.1"/>
</dbReference>
<dbReference type="PANTHER" id="PTHR30537">
    <property type="entry name" value="HTH-TYPE TRANSCRIPTIONAL REGULATOR"/>
    <property type="match status" value="1"/>
</dbReference>
<evidence type="ECO:0000259" key="5">
    <source>
        <dbReference type="PROSITE" id="PS50931"/>
    </source>
</evidence>
<feature type="domain" description="HTH lysR-type" evidence="5">
    <location>
        <begin position="6"/>
        <end position="63"/>
    </location>
</feature>
<evidence type="ECO:0000256" key="3">
    <source>
        <dbReference type="ARBA" id="ARBA00023125"/>
    </source>
</evidence>
<dbReference type="InterPro" id="IPR005119">
    <property type="entry name" value="LysR_subst-bd"/>
</dbReference>